<evidence type="ECO:0000313" key="2">
    <source>
        <dbReference type="EMBL" id="ARD98111.1"/>
    </source>
</evidence>
<proteinExistence type="predicted"/>
<reference evidence="2 3" key="1">
    <citation type="journal article" date="2017" name="BMC Genomics">
        <title>Comparative and functional genomics of the Lactococcus lactis taxon; insights into evolution and niche adaptation.</title>
        <authorList>
            <person name="Kelleher P."/>
            <person name="Bottacini F."/>
            <person name="Mahony J."/>
            <person name="Kilcawley K.N."/>
            <person name="van Sinderen D."/>
        </authorList>
    </citation>
    <scope>NUCLEOTIDE SEQUENCE [LARGE SCALE GENOMIC DNA]</scope>
    <source>
        <strain evidence="2 3">275</strain>
    </source>
</reference>
<organism evidence="2 3">
    <name type="scientific">Lactococcus lactis subsp. lactis</name>
    <name type="common">Streptococcus lactis</name>
    <dbReference type="NCBI Taxonomy" id="1360"/>
    <lineage>
        <taxon>Bacteria</taxon>
        <taxon>Bacillati</taxon>
        <taxon>Bacillota</taxon>
        <taxon>Bacilli</taxon>
        <taxon>Lactobacillales</taxon>
        <taxon>Streptococcaceae</taxon>
        <taxon>Lactococcus</taxon>
    </lineage>
</organism>
<keyword evidence="1" id="KW-0812">Transmembrane</keyword>
<gene>
    <name evidence="2" type="ORF">LL275_0475</name>
</gene>
<dbReference type="Proteomes" id="UP000192085">
    <property type="component" value="Chromosome"/>
</dbReference>
<dbReference type="AlphaFoldDB" id="A0A1V0NDU7"/>
<feature type="transmembrane region" description="Helical" evidence="1">
    <location>
        <begin position="89"/>
        <end position="111"/>
    </location>
</feature>
<evidence type="ECO:0000313" key="3">
    <source>
        <dbReference type="Proteomes" id="UP000192085"/>
    </source>
</evidence>
<keyword evidence="1" id="KW-0472">Membrane</keyword>
<evidence type="ECO:0000256" key="1">
    <source>
        <dbReference type="SAM" id="Phobius"/>
    </source>
</evidence>
<protein>
    <submittedName>
        <fullName evidence="2">Prophage protein</fullName>
    </submittedName>
</protein>
<sequence>MITKTEYRILSVFDDGRPHDVSQISEATKIPFYEVHDLTKILRNQDMISINLSGGFMRSEKGTLAKFEYKEGHKNNLFDKLIYPITQNIASHILVLFTGFIIGLISSGKLYNLFQMLFHR</sequence>
<name>A0A1V0NDU7_LACLL</name>
<accession>A0A1V0NDU7</accession>
<dbReference type="EMBL" id="CP015897">
    <property type="protein sequence ID" value="ARD98111.1"/>
    <property type="molecule type" value="Genomic_DNA"/>
</dbReference>
<keyword evidence="1" id="KW-1133">Transmembrane helix</keyword>
<dbReference type="RefSeq" id="WP_081144188.1">
    <property type="nucleotide sequence ID" value="NZ_CP015897.1"/>
</dbReference>